<keyword evidence="1 3" id="KW-0489">Methyltransferase</keyword>
<dbReference type="InterPro" id="IPR016874">
    <property type="entry name" value="TcmP-like"/>
</dbReference>
<dbReference type="GO" id="GO:0008168">
    <property type="term" value="F:methyltransferase activity"/>
    <property type="evidence" value="ECO:0007669"/>
    <property type="project" value="UniProtKB-KW"/>
</dbReference>
<sequence length="270" mass="29239">METTFTPVENSLYLTLAGRALDSRSPRPVLADPTAEGVAKALGYDLAGAPLVKSQVFDIAVRSRILDDVVRDFVARHPDAVVLELGAGLDGRILRVEPPSTVDWYDVDLPAVTAARRRLLPARPNAHPVAADLAEPGWLGELPEGRPVLAVADGVVAFLPQDVLVALLNGITGRFPSGEIAFNSYTRFHVWAIRHYRGTGSIAGVVANPGFDDPHAPEGWDPKLRLAGELFATRAPEVALQPPAMRWFTRLCGHSAAVSRRGTCVLRYRF</sequence>
<evidence type="ECO:0000256" key="2">
    <source>
        <dbReference type="ARBA" id="ARBA00022679"/>
    </source>
</evidence>
<keyword evidence="4" id="KW-1185">Reference proteome</keyword>
<organism evidence="3 4">
    <name type="scientific">Amycolatopsis saalfeldensis</name>
    <dbReference type="NCBI Taxonomy" id="394193"/>
    <lineage>
        <taxon>Bacteria</taxon>
        <taxon>Bacillati</taxon>
        <taxon>Actinomycetota</taxon>
        <taxon>Actinomycetes</taxon>
        <taxon>Pseudonocardiales</taxon>
        <taxon>Pseudonocardiaceae</taxon>
        <taxon>Amycolatopsis</taxon>
    </lineage>
</organism>
<dbReference type="RefSeq" id="WP_091627815.1">
    <property type="nucleotide sequence ID" value="NZ_FOEF01000025.1"/>
</dbReference>
<dbReference type="GO" id="GO:0032259">
    <property type="term" value="P:methylation"/>
    <property type="evidence" value="ECO:0007669"/>
    <property type="project" value="UniProtKB-KW"/>
</dbReference>
<dbReference type="PIRSF" id="PIRSF028177">
    <property type="entry name" value="Polyketide_synth_Omtfrase_TcmP"/>
    <property type="match status" value="1"/>
</dbReference>
<reference evidence="3 4" key="1">
    <citation type="submission" date="2016-10" db="EMBL/GenBank/DDBJ databases">
        <authorList>
            <person name="de Groot N.N."/>
        </authorList>
    </citation>
    <scope>NUCLEOTIDE SEQUENCE [LARGE SCALE GENOMIC DNA]</scope>
    <source>
        <strain evidence="3 4">DSM 44993</strain>
    </source>
</reference>
<proteinExistence type="predicted"/>
<dbReference type="PANTHER" id="PTHR43619">
    <property type="entry name" value="S-ADENOSYL-L-METHIONINE-DEPENDENT METHYLTRANSFERASE YKTD-RELATED"/>
    <property type="match status" value="1"/>
</dbReference>
<accession>A0A1H8YM53</accession>
<dbReference type="InterPro" id="IPR007213">
    <property type="entry name" value="Ppm1/Ppm2/Tcmp"/>
</dbReference>
<dbReference type="PANTHER" id="PTHR43619:SF2">
    <property type="entry name" value="S-ADENOSYL-L-METHIONINE-DEPENDENT METHYLTRANSFERASES SUPERFAMILY PROTEIN"/>
    <property type="match status" value="1"/>
</dbReference>
<evidence type="ECO:0000313" key="4">
    <source>
        <dbReference type="Proteomes" id="UP000198582"/>
    </source>
</evidence>
<dbReference type="AlphaFoldDB" id="A0A1H8YM53"/>
<dbReference type="Proteomes" id="UP000198582">
    <property type="component" value="Unassembled WGS sequence"/>
</dbReference>
<dbReference type="Pfam" id="PF04072">
    <property type="entry name" value="LCM"/>
    <property type="match status" value="1"/>
</dbReference>
<dbReference type="EMBL" id="FOEF01000025">
    <property type="protein sequence ID" value="SEP53267.1"/>
    <property type="molecule type" value="Genomic_DNA"/>
</dbReference>
<dbReference type="OrthoDB" id="9800233at2"/>
<dbReference type="InterPro" id="IPR029063">
    <property type="entry name" value="SAM-dependent_MTases_sf"/>
</dbReference>
<evidence type="ECO:0000256" key="1">
    <source>
        <dbReference type="ARBA" id="ARBA00022603"/>
    </source>
</evidence>
<gene>
    <name evidence="3" type="ORF">SAMN04489732_125105</name>
</gene>
<protein>
    <submittedName>
        <fullName evidence="3">O-Methyltransferase involved in polyketide biosynthesis</fullName>
    </submittedName>
</protein>
<dbReference type="Gene3D" id="3.40.50.150">
    <property type="entry name" value="Vaccinia Virus protein VP39"/>
    <property type="match status" value="1"/>
</dbReference>
<name>A0A1H8YM53_9PSEU</name>
<keyword evidence="2 3" id="KW-0808">Transferase</keyword>
<dbReference type="SUPFAM" id="SSF53335">
    <property type="entry name" value="S-adenosyl-L-methionine-dependent methyltransferases"/>
    <property type="match status" value="1"/>
</dbReference>
<dbReference type="STRING" id="394193.SAMN04489732_125105"/>
<evidence type="ECO:0000313" key="3">
    <source>
        <dbReference type="EMBL" id="SEP53267.1"/>
    </source>
</evidence>